<dbReference type="InterPro" id="IPR005331">
    <property type="entry name" value="Sulfotransferase"/>
</dbReference>
<dbReference type="EMBL" id="GBEZ01002615">
    <property type="protein sequence ID" value="JAC82457.1"/>
    <property type="molecule type" value="Transcribed_RNA"/>
</dbReference>
<evidence type="ECO:0008006" key="11">
    <source>
        <dbReference type="Google" id="ProtNLM"/>
    </source>
</evidence>
<dbReference type="PANTHER" id="PTHR12137">
    <property type="entry name" value="CARBOHYDRATE SULFOTRANSFERASE"/>
    <property type="match status" value="1"/>
</dbReference>
<keyword evidence="7" id="KW-0472">Membrane</keyword>
<keyword evidence="5" id="KW-1133">Transmembrane helix</keyword>
<dbReference type="Pfam" id="PF03567">
    <property type="entry name" value="Sulfotransfer_2"/>
    <property type="match status" value="1"/>
</dbReference>
<dbReference type="EMBL" id="GBEZ01001987">
    <property type="protein sequence ID" value="JAC83032.1"/>
    <property type="molecule type" value="Transcribed_RNA"/>
</dbReference>
<evidence type="ECO:0000256" key="2">
    <source>
        <dbReference type="ARBA" id="ARBA00006339"/>
    </source>
</evidence>
<dbReference type="InterPro" id="IPR018011">
    <property type="entry name" value="Carb_sulfotrans_8-10"/>
</dbReference>
<evidence type="ECO:0000313" key="9">
    <source>
        <dbReference type="EMBL" id="JAC82457.1"/>
    </source>
</evidence>
<dbReference type="GO" id="GO:0008146">
    <property type="term" value="F:sulfotransferase activity"/>
    <property type="evidence" value="ECO:0007669"/>
    <property type="project" value="InterPro"/>
</dbReference>
<keyword evidence="8" id="KW-0325">Glycoprotein</keyword>
<name>A0A061SBC0_9CHLO</name>
<evidence type="ECO:0000256" key="6">
    <source>
        <dbReference type="ARBA" id="ARBA00023034"/>
    </source>
</evidence>
<keyword evidence="6" id="KW-0333">Golgi apparatus</keyword>
<comment type="similarity">
    <text evidence="2">Belongs to the sulfotransferase 2 family.</text>
</comment>
<keyword evidence="4" id="KW-0812">Transmembrane</keyword>
<dbReference type="GO" id="GO:0016051">
    <property type="term" value="P:carbohydrate biosynthetic process"/>
    <property type="evidence" value="ECO:0007669"/>
    <property type="project" value="InterPro"/>
</dbReference>
<evidence type="ECO:0000313" key="10">
    <source>
        <dbReference type="EMBL" id="JAC83032.1"/>
    </source>
</evidence>
<dbReference type="AlphaFoldDB" id="A0A061SBC0"/>
<evidence type="ECO:0000256" key="8">
    <source>
        <dbReference type="ARBA" id="ARBA00023180"/>
    </source>
</evidence>
<reference evidence="9" key="1">
    <citation type="submission" date="2014-05" db="EMBL/GenBank/DDBJ databases">
        <title>The transcriptome of the halophilic microalga Tetraselmis sp. GSL018 isolated from the Great Salt Lake, Utah.</title>
        <authorList>
            <person name="Jinkerson R.E."/>
            <person name="D'Adamo S."/>
            <person name="Posewitz M.C."/>
        </authorList>
    </citation>
    <scope>NUCLEOTIDE SEQUENCE</scope>
    <source>
        <strain evidence="9">GSL018</strain>
    </source>
</reference>
<protein>
    <recommendedName>
        <fullName evidence="11">Carbohydrate sulfotransferase</fullName>
    </recommendedName>
</protein>
<keyword evidence="3" id="KW-0808">Transferase</keyword>
<dbReference type="GO" id="GO:0000139">
    <property type="term" value="C:Golgi membrane"/>
    <property type="evidence" value="ECO:0007669"/>
    <property type="project" value="UniProtKB-SubCell"/>
</dbReference>
<proteinExistence type="inferred from homology"/>
<comment type="subcellular location">
    <subcellularLocation>
        <location evidence="1">Golgi apparatus membrane</location>
        <topology evidence="1">Single-pass type II membrane protein</topology>
    </subcellularLocation>
</comment>
<evidence type="ECO:0000256" key="5">
    <source>
        <dbReference type="ARBA" id="ARBA00022989"/>
    </source>
</evidence>
<sequence>MILDERVVHRRINVPGLPRKFAQYKKQLKQVSRPRFLIVRNPYSRLLSAFLDKIVSSRKSGWLLKAGFKKTDRLNATAEDFSIFVNRLYNRLKTGKRNDEHFTSVHHPSADKSFSGCLLGYGFQYDFILKLEDMSNWFGDFLHMTGLTEVAANGWGKGEEFGGPMASDDSCFYHPPGVTCESYMESVIDGACSNSTDVIPREQFSSDLLMNEQVKNTRHAQQSDKKIPQFYTSQDVIDKVTQMNLRDLKMFGYPKLQLSDVQQQQKDWDSENIKI</sequence>
<gene>
    <name evidence="10" type="ORF">TSPGSL018_4306</name>
    <name evidence="9" type="ORF">TSPGSL018_5686</name>
</gene>
<evidence type="ECO:0000256" key="3">
    <source>
        <dbReference type="ARBA" id="ARBA00022679"/>
    </source>
</evidence>
<accession>A0A061SBC0</accession>
<evidence type="ECO:0000256" key="7">
    <source>
        <dbReference type="ARBA" id="ARBA00023136"/>
    </source>
</evidence>
<organism evidence="9">
    <name type="scientific">Tetraselmis sp. GSL018</name>
    <dbReference type="NCBI Taxonomy" id="582737"/>
    <lineage>
        <taxon>Eukaryota</taxon>
        <taxon>Viridiplantae</taxon>
        <taxon>Chlorophyta</taxon>
        <taxon>core chlorophytes</taxon>
        <taxon>Chlorodendrophyceae</taxon>
        <taxon>Chlorodendrales</taxon>
        <taxon>Chlorodendraceae</taxon>
        <taxon>Tetraselmis</taxon>
    </lineage>
</organism>
<evidence type="ECO:0000256" key="4">
    <source>
        <dbReference type="ARBA" id="ARBA00022692"/>
    </source>
</evidence>
<dbReference type="PANTHER" id="PTHR12137:SF54">
    <property type="entry name" value="CARBOHYDRATE SULFOTRANSFERASE"/>
    <property type="match status" value="1"/>
</dbReference>
<evidence type="ECO:0000256" key="1">
    <source>
        <dbReference type="ARBA" id="ARBA00004323"/>
    </source>
</evidence>